<proteinExistence type="predicted"/>
<gene>
    <name evidence="1" type="ORF">CCMSSC00406_0002610</name>
</gene>
<sequence length="350" mass="38524">MYAIRVLSVLLALATPFVRAALFINKKTYMGPDFFQDFTWQTADDPTHGRVNFVDLQTALVKNLTAASPNKFVMRVDSTTVVSNDARGRDSIRIISNDAYDDAIILIDLSHMPFGAGTWPAFWTLSGEGPWPNGAEIDIIEGVNYDTQNLASLHTTSSCSMAEQRPQSGFTVSTNCDAAVNWNQGCGTRFAKANSYGAAFNAAGGGWFAMERSREDGVKVWFWSRLEDDVPRNIRDADALLDPSSFGIPSATFPKDTCDYDTHFNAHKMIFDTTLCGDWAGSEFNSTGILGGCDQCEQKSSTADVSDLFQQDVDDTPDAFREAYWEVNSLHVYSPLPDNFSGIVFPANIL</sequence>
<reference evidence="1 2" key="1">
    <citation type="journal article" date="2021" name="Appl. Environ. Microbiol.">
        <title>Genetic linkage and physical mapping for an oyster mushroom Pleurotus cornucopiae and QTL analysis for the trait cap color.</title>
        <authorList>
            <person name="Zhang Y."/>
            <person name="Gao W."/>
            <person name="Sonnenberg A."/>
            <person name="Chen Q."/>
            <person name="Zhang J."/>
            <person name="Huang C."/>
        </authorList>
    </citation>
    <scope>NUCLEOTIDE SEQUENCE [LARGE SCALE GENOMIC DNA]</scope>
    <source>
        <strain evidence="1">CCMSSC00406</strain>
    </source>
</reference>
<protein>
    <submittedName>
        <fullName evidence="1">Uncharacterized protein</fullName>
    </submittedName>
</protein>
<dbReference type="Proteomes" id="UP000824881">
    <property type="component" value="Unassembled WGS sequence"/>
</dbReference>
<evidence type="ECO:0000313" key="2">
    <source>
        <dbReference type="Proteomes" id="UP000824881"/>
    </source>
</evidence>
<keyword evidence="2" id="KW-1185">Reference proteome</keyword>
<accession>A0ACB7IRP9</accession>
<name>A0ACB7IRP9_PLECO</name>
<evidence type="ECO:0000313" key="1">
    <source>
        <dbReference type="EMBL" id="KAG9220790.1"/>
    </source>
</evidence>
<comment type="caution">
    <text evidence="1">The sequence shown here is derived from an EMBL/GenBank/DDBJ whole genome shotgun (WGS) entry which is preliminary data.</text>
</comment>
<organism evidence="1 2">
    <name type="scientific">Pleurotus cornucopiae</name>
    <name type="common">Cornucopia mushroom</name>
    <dbReference type="NCBI Taxonomy" id="5321"/>
    <lineage>
        <taxon>Eukaryota</taxon>
        <taxon>Fungi</taxon>
        <taxon>Dikarya</taxon>
        <taxon>Basidiomycota</taxon>
        <taxon>Agaricomycotina</taxon>
        <taxon>Agaricomycetes</taxon>
        <taxon>Agaricomycetidae</taxon>
        <taxon>Agaricales</taxon>
        <taxon>Pleurotineae</taxon>
        <taxon>Pleurotaceae</taxon>
        <taxon>Pleurotus</taxon>
    </lineage>
</organism>
<dbReference type="EMBL" id="WQMT02000007">
    <property type="protein sequence ID" value="KAG9220790.1"/>
    <property type="molecule type" value="Genomic_DNA"/>
</dbReference>